<dbReference type="AlphaFoldDB" id="A0A834XV57"/>
<dbReference type="OrthoDB" id="409543at2759"/>
<dbReference type="Gene3D" id="3.90.550.20">
    <property type="match status" value="1"/>
</dbReference>
<feature type="domain" description="Alpha 1,4-glycosyltransferase" evidence="7">
    <location>
        <begin position="196"/>
        <end position="320"/>
    </location>
</feature>
<dbReference type="InterPro" id="IPR051981">
    <property type="entry name" value="Glycosyltransf_32"/>
</dbReference>
<comment type="subcellular location">
    <subcellularLocation>
        <location evidence="1">Golgi apparatus membrane</location>
        <topology evidence="1">Single-pass type II membrane protein</topology>
    </subcellularLocation>
</comment>
<gene>
    <name evidence="8" type="ORF">HCN44_005080</name>
</gene>
<evidence type="ECO:0000313" key="9">
    <source>
        <dbReference type="Proteomes" id="UP000639338"/>
    </source>
</evidence>
<accession>A0A834XV57</accession>
<evidence type="ECO:0000256" key="4">
    <source>
        <dbReference type="ARBA" id="ARBA00022679"/>
    </source>
</evidence>
<name>A0A834XV57_APHGI</name>
<dbReference type="InterPro" id="IPR029044">
    <property type="entry name" value="Nucleotide-diphossugar_trans"/>
</dbReference>
<dbReference type="Proteomes" id="UP000639338">
    <property type="component" value="Unassembled WGS sequence"/>
</dbReference>
<dbReference type="Pfam" id="PF04572">
    <property type="entry name" value="Gb3_synth"/>
    <property type="match status" value="1"/>
</dbReference>
<reference evidence="8 9" key="1">
    <citation type="submission" date="2020-08" db="EMBL/GenBank/DDBJ databases">
        <title>Aphidius gifuensis genome sequencing and assembly.</title>
        <authorList>
            <person name="Du Z."/>
        </authorList>
    </citation>
    <scope>NUCLEOTIDE SEQUENCE [LARGE SCALE GENOMIC DNA]</scope>
    <source>
        <strain evidence="8">YNYX2018</strain>
        <tissue evidence="8">Adults</tissue>
    </source>
</reference>
<proteinExistence type="inferred from homology"/>
<comment type="similarity">
    <text evidence="2">Belongs to the glycosyltransferase 32 family.</text>
</comment>
<dbReference type="GO" id="GO:0006688">
    <property type="term" value="P:glycosphingolipid biosynthetic process"/>
    <property type="evidence" value="ECO:0007669"/>
    <property type="project" value="TreeGrafter"/>
</dbReference>
<evidence type="ECO:0000259" key="7">
    <source>
        <dbReference type="Pfam" id="PF04572"/>
    </source>
</evidence>
<dbReference type="PANTHER" id="PTHR12042">
    <property type="entry name" value="LACTOSYLCERAMIDE 4-ALPHA-GALACTOSYLTRANSFERASE ALPHA- 1,4-GALACTOSYLTRANSFERASE"/>
    <property type="match status" value="1"/>
</dbReference>
<evidence type="ECO:0000313" key="8">
    <source>
        <dbReference type="EMBL" id="KAF7992736.1"/>
    </source>
</evidence>
<dbReference type="EMBL" id="JACMRX010000003">
    <property type="protein sequence ID" value="KAF7992736.1"/>
    <property type="molecule type" value="Genomic_DNA"/>
</dbReference>
<evidence type="ECO:0000256" key="1">
    <source>
        <dbReference type="ARBA" id="ARBA00004323"/>
    </source>
</evidence>
<keyword evidence="3" id="KW-0328">Glycosyltransferase</keyword>
<dbReference type="Pfam" id="PF04488">
    <property type="entry name" value="Gly_transf_sug"/>
    <property type="match status" value="1"/>
</dbReference>
<dbReference type="GO" id="GO:0000139">
    <property type="term" value="C:Golgi membrane"/>
    <property type="evidence" value="ECO:0007669"/>
    <property type="project" value="UniProtKB-SubCell"/>
</dbReference>
<dbReference type="SUPFAM" id="SSF53448">
    <property type="entry name" value="Nucleotide-diphospho-sugar transferases"/>
    <property type="match status" value="1"/>
</dbReference>
<protein>
    <recommendedName>
        <fullName evidence="7">Alpha 1,4-glycosyltransferase domain-containing protein</fullName>
    </recommendedName>
</protein>
<comment type="caution">
    <text evidence="8">The sequence shown here is derived from an EMBL/GenBank/DDBJ whole genome shotgun (WGS) entry which is preliminary data.</text>
</comment>
<organism evidence="8 9">
    <name type="scientific">Aphidius gifuensis</name>
    <name type="common">Parasitoid wasp</name>
    <dbReference type="NCBI Taxonomy" id="684658"/>
    <lineage>
        <taxon>Eukaryota</taxon>
        <taxon>Metazoa</taxon>
        <taxon>Ecdysozoa</taxon>
        <taxon>Arthropoda</taxon>
        <taxon>Hexapoda</taxon>
        <taxon>Insecta</taxon>
        <taxon>Pterygota</taxon>
        <taxon>Neoptera</taxon>
        <taxon>Endopterygota</taxon>
        <taxon>Hymenoptera</taxon>
        <taxon>Apocrita</taxon>
        <taxon>Ichneumonoidea</taxon>
        <taxon>Braconidae</taxon>
        <taxon>Aphidiinae</taxon>
        <taxon>Aphidius</taxon>
    </lineage>
</organism>
<dbReference type="GO" id="GO:0016758">
    <property type="term" value="F:hexosyltransferase activity"/>
    <property type="evidence" value="ECO:0007669"/>
    <property type="project" value="UniProtKB-ARBA"/>
</dbReference>
<evidence type="ECO:0000256" key="5">
    <source>
        <dbReference type="ARBA" id="ARBA00023034"/>
    </source>
</evidence>
<evidence type="ECO:0000256" key="6">
    <source>
        <dbReference type="ARBA" id="ARBA00023136"/>
    </source>
</evidence>
<keyword evidence="6" id="KW-0472">Membrane</keyword>
<dbReference type="PANTHER" id="PTHR12042:SF21">
    <property type="entry name" value="ALPHA1,4-GALACTOSYLTRANSFERASE 1-RELATED"/>
    <property type="match status" value="1"/>
</dbReference>
<keyword evidence="4" id="KW-0808">Transferase</keyword>
<sequence length="326" mass="37364">MFIKLTPAQRDDTFLDNYFDELPDKHDLINEKSSSSNIIFIQTNSLAKNGDQNKFTARQACAIESAARLNNNMNISIIILINNNINFTQNNYVKILNLHYRNIFFKPIIANEYFKDTPLDNWWTSGIFNNTSKYPAVQMSDIIRLIELWKNCGSIYSDLDVVIQKSLDNMTNFVGEVKNENMVANGVIGISCGILGKKFIEACLKYLEKYFDGNSWAGNGPAVITKILQKLCKTKKTSEMTLKKCKGFTVYPTEKFYPIHYSEDNLYFDIDDNYKIMNKIKNSSIISIWGYSKNNRTIKVGSNAPYGLVASKYCPIIYKNCENNIF</sequence>
<evidence type="ECO:0000256" key="3">
    <source>
        <dbReference type="ARBA" id="ARBA00022676"/>
    </source>
</evidence>
<dbReference type="InterPro" id="IPR007652">
    <property type="entry name" value="A1-4-GlycosylTfrase_dom"/>
</dbReference>
<evidence type="ECO:0000256" key="2">
    <source>
        <dbReference type="ARBA" id="ARBA00009003"/>
    </source>
</evidence>
<dbReference type="InterPro" id="IPR007577">
    <property type="entry name" value="GlycoTrfase_DXD_sugar-bd_CS"/>
</dbReference>
<keyword evidence="9" id="KW-1185">Reference proteome</keyword>
<keyword evidence="5" id="KW-0333">Golgi apparatus</keyword>